<evidence type="ECO:0000256" key="1">
    <source>
        <dbReference type="SAM" id="MobiDB-lite"/>
    </source>
</evidence>
<comment type="caution">
    <text evidence="4">The sequence shown here is derived from an EMBL/GenBank/DDBJ whole genome shotgun (WGS) entry which is preliminary data.</text>
</comment>
<accession>A0A811RFX3</accession>
<keyword evidence="2" id="KW-0472">Membrane</keyword>
<sequence length="733" mass="83655">MSSFWSANLLRVQTFYLLRIPLWTIWSLNAVRIVVLFVSSGKGETNNQESMRLVSDYMSYEDTLPKQKKESAMSGYKYLVYGEHHVLKEVQEGSKREGKRTLSSCFRKWRQQVKSESSSSYKIQLYPDGVHKEQLVTVETIWKGDNDSGLLGLGAGEAAGRRRDLCLSFALYKLLRRRFYDLPMHEMDRPAGKEKMRRLVFDYVLKDRERAFRITGAELSFLQDLFYSKHATVFAGGLLVPLRSLLLSLFLATATGYIAYPAQYIPERMDPADRNRITHGVFITRLMIGIIVLKEMLEIVLYLWSRWAKVLMLCTYVQLQHRRPVVEAAMRWFVLCFRALSSMLCRPFCFYCKAKLSTVRQQNLLVTVSQLRPGPVPPWTIRKVSLRGEILGTAGLEDYTKDAILNQLRRLDSGKEGISIRICFTNAFGSSKPNTSEKKVVWPCDLKEVDTHIILVWHIATSLCEIYSFNEVKPLRAEVWRPLPFLCLRRHTRKPNGPSTAAPRAQQHDDDGSTESAWSEQYATAVTLSNYCVYLVSKALVTDNRLIARKVLDEVIGEIDCVIVGVDEEKLKLEDVYNCLMKTVDKPCKNPDHRRQGRDPADVEEAATPRDDHHQVDDDKEEEEEDDYYEDLDIGCSLTRMGAMLGKKLTEVYHGDAAGLWRDLANFWTGFLLHLVANTGAATHQRHLAGDSELITHLWALLTHAGYRGNAVHGEQGLDQEDIPDINQQAANS</sequence>
<evidence type="ECO:0000313" key="4">
    <source>
        <dbReference type="EMBL" id="CAD6268881.1"/>
    </source>
</evidence>
<feature type="domain" description="DUF4220" evidence="3">
    <location>
        <begin position="20"/>
        <end position="342"/>
    </location>
</feature>
<feature type="transmembrane region" description="Helical" evidence="2">
    <location>
        <begin position="280"/>
        <end position="304"/>
    </location>
</feature>
<dbReference type="AlphaFoldDB" id="A0A811RFX3"/>
<keyword evidence="5" id="KW-1185">Reference proteome</keyword>
<name>A0A811RFX3_9POAL</name>
<dbReference type="Pfam" id="PF04578">
    <property type="entry name" value="DUF594"/>
    <property type="match status" value="1"/>
</dbReference>
<organism evidence="4 5">
    <name type="scientific">Miscanthus lutarioriparius</name>
    <dbReference type="NCBI Taxonomy" id="422564"/>
    <lineage>
        <taxon>Eukaryota</taxon>
        <taxon>Viridiplantae</taxon>
        <taxon>Streptophyta</taxon>
        <taxon>Embryophyta</taxon>
        <taxon>Tracheophyta</taxon>
        <taxon>Spermatophyta</taxon>
        <taxon>Magnoliopsida</taxon>
        <taxon>Liliopsida</taxon>
        <taxon>Poales</taxon>
        <taxon>Poaceae</taxon>
        <taxon>PACMAD clade</taxon>
        <taxon>Panicoideae</taxon>
        <taxon>Andropogonodae</taxon>
        <taxon>Andropogoneae</taxon>
        <taxon>Saccharinae</taxon>
        <taxon>Miscanthus</taxon>
    </lineage>
</organism>
<proteinExistence type="predicted"/>
<dbReference type="InterPro" id="IPR007658">
    <property type="entry name" value="DUF594"/>
</dbReference>
<reference evidence="4" key="1">
    <citation type="submission" date="2020-10" db="EMBL/GenBank/DDBJ databases">
        <authorList>
            <person name="Han B."/>
            <person name="Lu T."/>
            <person name="Zhao Q."/>
            <person name="Huang X."/>
            <person name="Zhao Y."/>
        </authorList>
    </citation>
    <scope>NUCLEOTIDE SEQUENCE</scope>
</reference>
<feature type="transmembrane region" description="Helical" evidence="2">
    <location>
        <begin position="233"/>
        <end position="260"/>
    </location>
</feature>
<keyword evidence="2" id="KW-1133">Transmembrane helix</keyword>
<dbReference type="Pfam" id="PF13968">
    <property type="entry name" value="DUF4220"/>
    <property type="match status" value="1"/>
</dbReference>
<dbReference type="OrthoDB" id="600690at2759"/>
<feature type="region of interest" description="Disordered" evidence="1">
    <location>
        <begin position="494"/>
        <end position="516"/>
    </location>
</feature>
<dbReference type="EMBL" id="CAJGYO010000014">
    <property type="protein sequence ID" value="CAD6268881.1"/>
    <property type="molecule type" value="Genomic_DNA"/>
</dbReference>
<keyword evidence="2" id="KW-0812">Transmembrane</keyword>
<evidence type="ECO:0000256" key="2">
    <source>
        <dbReference type="SAM" id="Phobius"/>
    </source>
</evidence>
<dbReference type="Proteomes" id="UP000604825">
    <property type="component" value="Unassembled WGS sequence"/>
</dbReference>
<protein>
    <recommendedName>
        <fullName evidence="3">DUF4220 domain-containing protein</fullName>
    </recommendedName>
</protein>
<evidence type="ECO:0000313" key="5">
    <source>
        <dbReference type="Proteomes" id="UP000604825"/>
    </source>
</evidence>
<dbReference type="PANTHER" id="PTHR31325">
    <property type="entry name" value="OS01G0798800 PROTEIN-RELATED"/>
    <property type="match status" value="1"/>
</dbReference>
<evidence type="ECO:0000259" key="3">
    <source>
        <dbReference type="Pfam" id="PF13968"/>
    </source>
</evidence>
<feature type="region of interest" description="Disordered" evidence="1">
    <location>
        <begin position="588"/>
        <end position="626"/>
    </location>
</feature>
<dbReference type="InterPro" id="IPR025315">
    <property type="entry name" value="DUF4220"/>
</dbReference>
<feature type="compositionally biased region" description="Basic and acidic residues" evidence="1">
    <location>
        <begin position="588"/>
        <end position="617"/>
    </location>
</feature>
<gene>
    <name evidence="4" type="ORF">NCGR_LOCUS52186</name>
</gene>